<proteinExistence type="predicted"/>
<evidence type="ECO:0000313" key="2">
    <source>
        <dbReference type="Proteomes" id="UP000515297"/>
    </source>
</evidence>
<dbReference type="RefSeq" id="WP_146029854.1">
    <property type="nucleotide sequence ID" value="NZ_CP060052.1"/>
</dbReference>
<dbReference type="EMBL" id="CP060052">
    <property type="protein sequence ID" value="QNE05276.1"/>
    <property type="molecule type" value="Genomic_DNA"/>
</dbReference>
<dbReference type="Pfam" id="PF01527">
    <property type="entry name" value="HTH_Tnp_1"/>
    <property type="match status" value="1"/>
</dbReference>
<dbReference type="AlphaFoldDB" id="A0A7G6VU61"/>
<evidence type="ECO:0000313" key="1">
    <source>
        <dbReference type="EMBL" id="QNE05276.1"/>
    </source>
</evidence>
<reference evidence="1 2" key="1">
    <citation type="submission" date="2020-08" db="EMBL/GenBank/DDBJ databases">
        <authorList>
            <person name="Liu G."/>
            <person name="Sun C."/>
        </authorList>
    </citation>
    <scope>NUCLEOTIDE SEQUENCE [LARGE SCALE GENOMIC DNA]</scope>
    <source>
        <strain evidence="1 2">OT19</strain>
    </source>
</reference>
<gene>
    <name evidence="1" type="ORF">H4O24_00705</name>
</gene>
<organism evidence="1 2">
    <name type="scientific">Croceicoccus marinus</name>
    <dbReference type="NCBI Taxonomy" id="450378"/>
    <lineage>
        <taxon>Bacteria</taxon>
        <taxon>Pseudomonadati</taxon>
        <taxon>Pseudomonadota</taxon>
        <taxon>Alphaproteobacteria</taxon>
        <taxon>Sphingomonadales</taxon>
        <taxon>Erythrobacteraceae</taxon>
        <taxon>Croceicoccus</taxon>
    </lineage>
</organism>
<dbReference type="InterPro" id="IPR002514">
    <property type="entry name" value="Transposase_8"/>
</dbReference>
<protein>
    <submittedName>
        <fullName evidence="1">Transposase</fullName>
    </submittedName>
</protein>
<dbReference type="Proteomes" id="UP000515297">
    <property type="component" value="Chromosome"/>
</dbReference>
<name>A0A7G6VU61_9SPHN</name>
<sequence>MPAIPNKEARCREIEALIAAGKGVCESCREIGISEKTFYRWRTARAEKQDG</sequence>
<accession>A0A7G6VU61</accession>